<dbReference type="PANTHER" id="PTHR42715">
    <property type="entry name" value="BETA-GLUCOSIDASE"/>
    <property type="match status" value="1"/>
</dbReference>
<organism evidence="4 5">
    <name type="scientific">Deinococcus antarcticus</name>
    <dbReference type="NCBI Taxonomy" id="1298767"/>
    <lineage>
        <taxon>Bacteria</taxon>
        <taxon>Thermotogati</taxon>
        <taxon>Deinococcota</taxon>
        <taxon>Deinococci</taxon>
        <taxon>Deinococcales</taxon>
        <taxon>Deinococcaceae</taxon>
        <taxon>Deinococcus</taxon>
    </lineage>
</organism>
<name>A0ABV8A9M3_9DEIO</name>
<evidence type="ECO:0000256" key="1">
    <source>
        <dbReference type="ARBA" id="ARBA00005336"/>
    </source>
</evidence>
<protein>
    <submittedName>
        <fullName evidence="4">Glycoside hydrolase family 3 N-terminal domain-containing protein</fullName>
    </submittedName>
</protein>
<dbReference type="InterPro" id="IPR017853">
    <property type="entry name" value="GH"/>
</dbReference>
<dbReference type="GO" id="GO:0016787">
    <property type="term" value="F:hydrolase activity"/>
    <property type="evidence" value="ECO:0007669"/>
    <property type="project" value="UniProtKB-KW"/>
</dbReference>
<keyword evidence="5" id="KW-1185">Reference proteome</keyword>
<dbReference type="PANTHER" id="PTHR42715:SF3">
    <property type="entry name" value="BETA-GLUCOSIDASE B-RELATED"/>
    <property type="match status" value="1"/>
</dbReference>
<dbReference type="Pfam" id="PF00933">
    <property type="entry name" value="Glyco_hydro_3"/>
    <property type="match status" value="1"/>
</dbReference>
<dbReference type="InterPro" id="IPR036962">
    <property type="entry name" value="Glyco_hydro_3_N_sf"/>
</dbReference>
<feature type="domain" description="Glycoside hydrolase family 3 N-terminal" evidence="3">
    <location>
        <begin position="12"/>
        <end position="88"/>
    </location>
</feature>
<sequence length="88" mass="9116">MRGGGPLIGGKKTAACPVGIALGATWNPELVHEIGQSLAREALDRGAGVLLAPTINPFRSSLNGRNFENYAEDPFLTGTLANADVQGL</sequence>
<dbReference type="Gene3D" id="3.20.20.300">
    <property type="entry name" value="Glycoside hydrolase, family 3, N-terminal domain"/>
    <property type="match status" value="1"/>
</dbReference>
<dbReference type="EMBL" id="JBHRZF010000133">
    <property type="protein sequence ID" value="MFC3861207.1"/>
    <property type="molecule type" value="Genomic_DNA"/>
</dbReference>
<dbReference type="SUPFAM" id="SSF51445">
    <property type="entry name" value="(Trans)glycosidases"/>
    <property type="match status" value="1"/>
</dbReference>
<evidence type="ECO:0000313" key="4">
    <source>
        <dbReference type="EMBL" id="MFC3861207.1"/>
    </source>
</evidence>
<evidence type="ECO:0000259" key="3">
    <source>
        <dbReference type="Pfam" id="PF00933"/>
    </source>
</evidence>
<dbReference type="InterPro" id="IPR001764">
    <property type="entry name" value="Glyco_hydro_3_N"/>
</dbReference>
<accession>A0ABV8A9M3</accession>
<dbReference type="InterPro" id="IPR050288">
    <property type="entry name" value="Cellulose_deg_GH3"/>
</dbReference>
<gene>
    <name evidence="4" type="ORF">ACFOPQ_10595</name>
</gene>
<comment type="similarity">
    <text evidence="1">Belongs to the glycosyl hydrolase 3 family.</text>
</comment>
<dbReference type="Proteomes" id="UP001595748">
    <property type="component" value="Unassembled WGS sequence"/>
</dbReference>
<dbReference type="RefSeq" id="WP_380077878.1">
    <property type="nucleotide sequence ID" value="NZ_JBHRZF010000133.1"/>
</dbReference>
<comment type="caution">
    <text evidence="4">The sequence shown here is derived from an EMBL/GenBank/DDBJ whole genome shotgun (WGS) entry which is preliminary data.</text>
</comment>
<dbReference type="PRINTS" id="PR00133">
    <property type="entry name" value="GLHYDRLASE3"/>
</dbReference>
<proteinExistence type="inferred from homology"/>
<keyword evidence="2 4" id="KW-0378">Hydrolase</keyword>
<evidence type="ECO:0000256" key="2">
    <source>
        <dbReference type="ARBA" id="ARBA00022801"/>
    </source>
</evidence>
<reference evidence="5" key="1">
    <citation type="journal article" date="2019" name="Int. J. Syst. Evol. Microbiol.">
        <title>The Global Catalogue of Microorganisms (GCM) 10K type strain sequencing project: providing services to taxonomists for standard genome sequencing and annotation.</title>
        <authorList>
            <consortium name="The Broad Institute Genomics Platform"/>
            <consortium name="The Broad Institute Genome Sequencing Center for Infectious Disease"/>
            <person name="Wu L."/>
            <person name="Ma J."/>
        </authorList>
    </citation>
    <scope>NUCLEOTIDE SEQUENCE [LARGE SCALE GENOMIC DNA]</scope>
    <source>
        <strain evidence="5">CCTCC AB 2013263</strain>
    </source>
</reference>
<evidence type="ECO:0000313" key="5">
    <source>
        <dbReference type="Proteomes" id="UP001595748"/>
    </source>
</evidence>